<keyword evidence="4 7" id="KW-0812">Transmembrane</keyword>
<evidence type="ECO:0000256" key="1">
    <source>
        <dbReference type="ARBA" id="ARBA00004651"/>
    </source>
</evidence>
<feature type="transmembrane region" description="Helical" evidence="7">
    <location>
        <begin position="226"/>
        <end position="244"/>
    </location>
</feature>
<evidence type="ECO:0000256" key="3">
    <source>
        <dbReference type="ARBA" id="ARBA00022475"/>
    </source>
</evidence>
<keyword evidence="2 7" id="KW-0813">Transport</keyword>
<dbReference type="SUPFAM" id="SSF161098">
    <property type="entry name" value="MetI-like"/>
    <property type="match status" value="1"/>
</dbReference>
<keyword evidence="5 7" id="KW-1133">Transmembrane helix</keyword>
<feature type="transmembrane region" description="Helical" evidence="7">
    <location>
        <begin position="194"/>
        <end position="214"/>
    </location>
</feature>
<proteinExistence type="inferred from homology"/>
<dbReference type="InterPro" id="IPR035906">
    <property type="entry name" value="MetI-like_sf"/>
</dbReference>
<evidence type="ECO:0000259" key="8">
    <source>
        <dbReference type="PROSITE" id="PS50928"/>
    </source>
</evidence>
<reference evidence="9 10" key="1">
    <citation type="submission" date="2023-07" db="EMBL/GenBank/DDBJ databases">
        <title>Genomic Encyclopedia of Type Strains, Phase IV (KMG-IV): sequencing the most valuable type-strain genomes for metagenomic binning, comparative biology and taxonomic classification.</title>
        <authorList>
            <person name="Goeker M."/>
        </authorList>
    </citation>
    <scope>NUCLEOTIDE SEQUENCE [LARGE SCALE GENOMIC DNA]</scope>
    <source>
        <strain evidence="9 10">T98</strain>
    </source>
</reference>
<protein>
    <submittedName>
        <fullName evidence="9">NitT/TauT family transport system permease protein</fullName>
    </submittedName>
</protein>
<dbReference type="EMBL" id="JAUSUY010000006">
    <property type="protein sequence ID" value="MDT3426403.1"/>
    <property type="molecule type" value="Genomic_DNA"/>
</dbReference>
<feature type="transmembrane region" description="Helical" evidence="7">
    <location>
        <begin position="111"/>
        <end position="141"/>
    </location>
</feature>
<evidence type="ECO:0000313" key="9">
    <source>
        <dbReference type="EMBL" id="MDT3426403.1"/>
    </source>
</evidence>
<dbReference type="RefSeq" id="WP_025697432.1">
    <property type="nucleotide sequence ID" value="NZ_JAUSUY010000006.1"/>
</dbReference>
<evidence type="ECO:0000256" key="7">
    <source>
        <dbReference type="RuleBase" id="RU363032"/>
    </source>
</evidence>
<keyword evidence="3" id="KW-1003">Cell membrane</keyword>
<dbReference type="Gene3D" id="1.10.3720.10">
    <property type="entry name" value="MetI-like"/>
    <property type="match status" value="1"/>
</dbReference>
<feature type="domain" description="ABC transmembrane type-1" evidence="8">
    <location>
        <begin position="63"/>
        <end position="243"/>
    </location>
</feature>
<accession>A0ABU3H6F2</accession>
<keyword evidence="10" id="KW-1185">Reference proteome</keyword>
<dbReference type="CDD" id="cd06261">
    <property type="entry name" value="TM_PBP2"/>
    <property type="match status" value="1"/>
</dbReference>
<comment type="subcellular location">
    <subcellularLocation>
        <location evidence="1 7">Cell membrane</location>
        <topology evidence="1 7">Multi-pass membrane protein</topology>
    </subcellularLocation>
</comment>
<keyword evidence="6 7" id="KW-0472">Membrane</keyword>
<dbReference type="Pfam" id="PF00528">
    <property type="entry name" value="BPD_transp_1"/>
    <property type="match status" value="1"/>
</dbReference>
<dbReference type="InterPro" id="IPR000515">
    <property type="entry name" value="MetI-like"/>
</dbReference>
<comment type="caution">
    <text evidence="9">The sequence shown here is derived from an EMBL/GenBank/DDBJ whole genome shotgun (WGS) entry which is preliminary data.</text>
</comment>
<feature type="transmembrane region" description="Helical" evidence="7">
    <location>
        <begin position="161"/>
        <end position="182"/>
    </location>
</feature>
<dbReference type="PROSITE" id="PS50928">
    <property type="entry name" value="ABC_TM1"/>
    <property type="match status" value="1"/>
</dbReference>
<evidence type="ECO:0000313" key="10">
    <source>
        <dbReference type="Proteomes" id="UP001248709"/>
    </source>
</evidence>
<evidence type="ECO:0000256" key="4">
    <source>
        <dbReference type="ARBA" id="ARBA00022692"/>
    </source>
</evidence>
<sequence length="260" mass="28729">MKIAAIARLRSASERWAAIAAVCIVWEAVSRSGMVKDFILPPFTRVVYKLFQLLLTGQIWPDIGASMQRSASGFAVSVLVAIPLGFLTAWSPRAQRVLDPVMQFMRNTPTLALYPVFILVFGLGELSKVAIIFWGGVWPVLMNTVEGVNRTDPLLIKSGRSMGATPLTLFFRIILPSALPSIFTGIRLSASRSIIILVAAEMLGADKGLGFLIFSSEQNYKVEQMYAGIIVLILLGVLVNFLLVRWEKRITRWKQEISGS</sequence>
<organism evidence="9 10">
    <name type="scientific">Paenibacillus forsythiae</name>
    <dbReference type="NCBI Taxonomy" id="365616"/>
    <lineage>
        <taxon>Bacteria</taxon>
        <taxon>Bacillati</taxon>
        <taxon>Bacillota</taxon>
        <taxon>Bacilli</taxon>
        <taxon>Bacillales</taxon>
        <taxon>Paenibacillaceae</taxon>
        <taxon>Paenibacillus</taxon>
    </lineage>
</organism>
<dbReference type="PANTHER" id="PTHR30151">
    <property type="entry name" value="ALKANE SULFONATE ABC TRANSPORTER-RELATED, MEMBRANE SUBUNIT"/>
    <property type="match status" value="1"/>
</dbReference>
<dbReference type="PANTHER" id="PTHR30151:SF25">
    <property type="entry name" value="TAURINE TRANSPORT SYSTEM PERMEASE PROTEIN TAUC"/>
    <property type="match status" value="1"/>
</dbReference>
<gene>
    <name evidence="9" type="ORF">J2Z22_001929</name>
</gene>
<name>A0ABU3H6F2_9BACL</name>
<evidence type="ECO:0000256" key="5">
    <source>
        <dbReference type="ARBA" id="ARBA00022989"/>
    </source>
</evidence>
<dbReference type="Proteomes" id="UP001248709">
    <property type="component" value="Unassembled WGS sequence"/>
</dbReference>
<feature type="transmembrane region" description="Helical" evidence="7">
    <location>
        <begin position="71"/>
        <end position="90"/>
    </location>
</feature>
<evidence type="ECO:0000256" key="2">
    <source>
        <dbReference type="ARBA" id="ARBA00022448"/>
    </source>
</evidence>
<evidence type="ECO:0000256" key="6">
    <source>
        <dbReference type="ARBA" id="ARBA00023136"/>
    </source>
</evidence>
<comment type="similarity">
    <text evidence="7">Belongs to the binding-protein-dependent transport system permease family.</text>
</comment>